<reference evidence="2 3" key="2">
    <citation type="submission" date="2018-03" db="EMBL/GenBank/DDBJ databases">
        <title>The ancient ancestry and fast evolution of plastids.</title>
        <authorList>
            <person name="Moore K.R."/>
            <person name="Magnabosco C."/>
            <person name="Momper L."/>
            <person name="Gold D.A."/>
            <person name="Bosak T."/>
            <person name="Fournier G.P."/>
        </authorList>
    </citation>
    <scope>NUCLEOTIDE SEQUENCE [LARGE SCALE GENOMIC DNA]</scope>
    <source>
        <strain evidence="2 3">CCAP 1448/3</strain>
    </source>
</reference>
<name>A0A2T1C1Q6_9CYAN</name>
<dbReference type="InterPro" id="IPR002575">
    <property type="entry name" value="Aminoglycoside_PTrfase"/>
</dbReference>
<dbReference type="SUPFAM" id="SSF56112">
    <property type="entry name" value="Protein kinase-like (PK-like)"/>
    <property type="match status" value="1"/>
</dbReference>
<feature type="domain" description="Aminoglycoside phosphotransferase" evidence="1">
    <location>
        <begin position="40"/>
        <end position="271"/>
    </location>
</feature>
<dbReference type="RefSeq" id="WP_106289350.1">
    <property type="nucleotide sequence ID" value="NZ_CAWNTC010000089.1"/>
</dbReference>
<comment type="caution">
    <text evidence="2">The sequence shown here is derived from an EMBL/GenBank/DDBJ whole genome shotgun (WGS) entry which is preliminary data.</text>
</comment>
<dbReference type="GO" id="GO:0016301">
    <property type="term" value="F:kinase activity"/>
    <property type="evidence" value="ECO:0007669"/>
    <property type="project" value="UniProtKB-KW"/>
</dbReference>
<protein>
    <submittedName>
        <fullName evidence="2">LPS biosynthesis choline kinase</fullName>
    </submittedName>
</protein>
<evidence type="ECO:0000313" key="2">
    <source>
        <dbReference type="EMBL" id="PSB02210.1"/>
    </source>
</evidence>
<dbReference type="Proteomes" id="UP000238762">
    <property type="component" value="Unassembled WGS sequence"/>
</dbReference>
<dbReference type="PANTHER" id="PTHR21310">
    <property type="entry name" value="AMINOGLYCOSIDE PHOSPHOTRANSFERASE-RELATED-RELATED"/>
    <property type="match status" value="1"/>
</dbReference>
<proteinExistence type="predicted"/>
<dbReference type="InterPro" id="IPR051678">
    <property type="entry name" value="AGP_Transferase"/>
</dbReference>
<reference evidence="2 3" key="1">
    <citation type="submission" date="2018-02" db="EMBL/GenBank/DDBJ databases">
        <authorList>
            <person name="Cohen D.B."/>
            <person name="Kent A.D."/>
        </authorList>
    </citation>
    <scope>NUCLEOTIDE SEQUENCE [LARGE SCALE GENOMIC DNA]</scope>
    <source>
        <strain evidence="2 3">CCAP 1448/3</strain>
    </source>
</reference>
<dbReference type="OrthoDB" id="3806873at2"/>
<dbReference type="AlphaFoldDB" id="A0A2T1C1Q6"/>
<gene>
    <name evidence="2" type="ORF">C7B64_14370</name>
</gene>
<evidence type="ECO:0000313" key="3">
    <source>
        <dbReference type="Proteomes" id="UP000238762"/>
    </source>
</evidence>
<organism evidence="2 3">
    <name type="scientific">Merismopedia glauca CCAP 1448/3</name>
    <dbReference type="NCBI Taxonomy" id="1296344"/>
    <lineage>
        <taxon>Bacteria</taxon>
        <taxon>Bacillati</taxon>
        <taxon>Cyanobacteriota</taxon>
        <taxon>Cyanophyceae</taxon>
        <taxon>Synechococcales</taxon>
        <taxon>Merismopediaceae</taxon>
        <taxon>Merismopedia</taxon>
    </lineage>
</organism>
<dbReference type="EMBL" id="PVWJ01000069">
    <property type="protein sequence ID" value="PSB02210.1"/>
    <property type="molecule type" value="Genomic_DNA"/>
</dbReference>
<keyword evidence="3" id="KW-1185">Reference proteome</keyword>
<dbReference type="Pfam" id="PF01636">
    <property type="entry name" value="APH"/>
    <property type="match status" value="1"/>
</dbReference>
<accession>A0A2T1C1Q6</accession>
<dbReference type="InterPro" id="IPR011009">
    <property type="entry name" value="Kinase-like_dom_sf"/>
</dbReference>
<keyword evidence="2" id="KW-0418">Kinase</keyword>
<dbReference type="Gene3D" id="3.90.1200.10">
    <property type="match status" value="1"/>
</dbReference>
<keyword evidence="2" id="KW-0808">Transferase</keyword>
<evidence type="ECO:0000259" key="1">
    <source>
        <dbReference type="Pfam" id="PF01636"/>
    </source>
</evidence>
<sequence>MSFLLSSQNVFTYLNEKNLCGLDNYDRTKVELKIAKNFNLLVTLESSQKLLVKQERHNKQGKSAGEFLREWRIQELLHNFAEFAAIRHLFPEVLDFDRDKSIITFNYLDNYRDLAEFYTKEQTYPEAIATDIGAAIAKIHRFTLNKLEYRDFLTSESPSELQIALYLGEIDRITPEVFGIYPADGLKFLALYQRYDSLGKAIASLTSSYQPCCLTHNDLKFNNLLLNNDWAKNISDSPSILRLIDWERSSWGDPAFDIGSLVASYVQIWLGSLVVSKDITLEESLRMAVTPLELLQPSLAAMITTYLAKFPEILQQQPAFISRVVQFAGLVLIQQIQAMLQYQKVFNNIGICMLQVAKSFLCRPQASIPTIFGLSESELTNKSKPEPILI</sequence>